<keyword evidence="1 2" id="KW-1015">Disulfide bond</keyword>
<feature type="disulfide bond" evidence="2">
    <location>
        <begin position="258"/>
        <end position="267"/>
    </location>
</feature>
<dbReference type="SMART" id="SM00181">
    <property type="entry name" value="EGF"/>
    <property type="match status" value="2"/>
</dbReference>
<dbReference type="Gene3D" id="2.10.25.10">
    <property type="entry name" value="Laminin"/>
    <property type="match status" value="2"/>
</dbReference>
<keyword evidence="7" id="KW-1185">Reference proteome</keyword>
<sequence>MSRTGYGQLIASLSPFHHVRTVDYLWYIQAPSNTLIHLNVLDLQIGNRTTLEILDGISSAAEPLARFDGNVSLPEPRSFTSSQSFIYARWNGSVEGWNEGWSRVHVVFTEATLADAEGSCPLGFFSCPFTGICLSKRALCDGLPHCQLGGDEDEMHCLQANREGARMLRRRQSAEPIDLSDCHCENGGTCMKDDEPNIDEYRDLGYYCICTEEYSGIKCELMGMAKRHHLAAVIARCTCKNGGTCTPTSSGFGFVCSCSPGFRGYDCSHNDSIPNGSSSPAEYGIAMGAAVVAVLLVMFGVALCICVILQYLRQQRDGPESPYSRTLSRDVYSVEGVDIAGLQMETVEPNDYIPPTYNQCMHPSPSSPDGDIFLTPSPSSQFSVGSRWRLRTPESPPPTYDAILGFCKECSELALRNMAKQQRRGQHTPQLQTPSSDQFDTMSGISSNYTTGPSSAYNTGNNTPSGPMPFSPRALFRSGAAGQGGISSQSQTESPLEEFELRRVQST</sequence>
<feature type="disulfide bond" evidence="2">
    <location>
        <begin position="210"/>
        <end position="219"/>
    </location>
</feature>
<dbReference type="PROSITE" id="PS01186">
    <property type="entry name" value="EGF_2"/>
    <property type="match status" value="1"/>
</dbReference>
<dbReference type="PANTHER" id="PTHR20967:SF0">
    <property type="entry name" value="PROHORMONE-4"/>
    <property type="match status" value="1"/>
</dbReference>
<feature type="disulfide bond" evidence="2">
    <location>
        <begin position="239"/>
        <end position="256"/>
    </location>
</feature>
<dbReference type="AlphaFoldDB" id="A0A7M7MYL6"/>
<reference evidence="7" key="1">
    <citation type="submission" date="2015-02" db="EMBL/GenBank/DDBJ databases">
        <title>Genome sequencing for Strongylocentrotus purpuratus.</title>
        <authorList>
            <person name="Murali S."/>
            <person name="Liu Y."/>
            <person name="Vee V."/>
            <person name="English A."/>
            <person name="Wang M."/>
            <person name="Skinner E."/>
            <person name="Han Y."/>
            <person name="Muzny D.M."/>
            <person name="Worley K.C."/>
            <person name="Gibbs R.A."/>
        </authorList>
    </citation>
    <scope>NUCLEOTIDE SEQUENCE</scope>
</reference>
<dbReference type="InterPro" id="IPR000742">
    <property type="entry name" value="EGF"/>
</dbReference>
<feature type="domain" description="EGF-like" evidence="5">
    <location>
        <begin position="233"/>
        <end position="268"/>
    </location>
</feature>
<keyword evidence="4" id="KW-1133">Transmembrane helix</keyword>
<dbReference type="InParanoid" id="A0A7M7MYL6"/>
<dbReference type="Gene3D" id="4.10.400.10">
    <property type="entry name" value="Low-density Lipoprotein Receptor"/>
    <property type="match status" value="1"/>
</dbReference>
<dbReference type="PROSITE" id="PS50026">
    <property type="entry name" value="EGF_3"/>
    <property type="match status" value="2"/>
</dbReference>
<dbReference type="PROSITE" id="PS00022">
    <property type="entry name" value="EGF_1"/>
    <property type="match status" value="2"/>
</dbReference>
<dbReference type="PROSITE" id="PS01209">
    <property type="entry name" value="LDLRA_1"/>
    <property type="match status" value="1"/>
</dbReference>
<dbReference type="InterPro" id="IPR053103">
    <property type="entry name" value="IDLSRF-like_peptide"/>
</dbReference>
<organism evidence="6 7">
    <name type="scientific">Strongylocentrotus purpuratus</name>
    <name type="common">Purple sea urchin</name>
    <dbReference type="NCBI Taxonomy" id="7668"/>
    <lineage>
        <taxon>Eukaryota</taxon>
        <taxon>Metazoa</taxon>
        <taxon>Echinodermata</taxon>
        <taxon>Eleutherozoa</taxon>
        <taxon>Echinozoa</taxon>
        <taxon>Echinoidea</taxon>
        <taxon>Euechinoidea</taxon>
        <taxon>Echinacea</taxon>
        <taxon>Camarodonta</taxon>
        <taxon>Echinidea</taxon>
        <taxon>Strongylocentrotidae</taxon>
        <taxon>Strongylocentrotus</taxon>
    </lineage>
</organism>
<dbReference type="SUPFAM" id="SSF49854">
    <property type="entry name" value="Spermadhesin, CUB domain"/>
    <property type="match status" value="1"/>
</dbReference>
<accession>A0A7M7MYL6</accession>
<dbReference type="OMA" id="SVEGWNE"/>
<feature type="region of interest" description="Disordered" evidence="3">
    <location>
        <begin position="419"/>
        <end position="507"/>
    </location>
</feature>
<feature type="transmembrane region" description="Helical" evidence="4">
    <location>
        <begin position="283"/>
        <end position="309"/>
    </location>
</feature>
<evidence type="ECO:0000256" key="3">
    <source>
        <dbReference type="SAM" id="MobiDB-lite"/>
    </source>
</evidence>
<evidence type="ECO:0000259" key="5">
    <source>
        <dbReference type="PROSITE" id="PS50026"/>
    </source>
</evidence>
<keyword evidence="4" id="KW-0812">Transmembrane</keyword>
<feature type="domain" description="EGF-like" evidence="5">
    <location>
        <begin position="178"/>
        <end position="220"/>
    </location>
</feature>
<dbReference type="KEGG" id="spu:115918297"/>
<name>A0A7M7MYL6_STRPU</name>
<keyword evidence="2" id="KW-0245">EGF-like domain</keyword>
<dbReference type="PROSITE" id="PS50068">
    <property type="entry name" value="LDLRA_2"/>
    <property type="match status" value="1"/>
</dbReference>
<dbReference type="SUPFAM" id="SSF57196">
    <property type="entry name" value="EGF/Laminin"/>
    <property type="match status" value="2"/>
</dbReference>
<protein>
    <recommendedName>
        <fullName evidence="5">EGF-like domain-containing protein</fullName>
    </recommendedName>
</protein>
<proteinExistence type="predicted"/>
<dbReference type="RefSeq" id="XP_030828542.1">
    <property type="nucleotide sequence ID" value="XM_030972682.1"/>
</dbReference>
<dbReference type="PANTHER" id="PTHR20967">
    <property type="entry name" value="PROHORMONE-4"/>
    <property type="match status" value="1"/>
</dbReference>
<comment type="caution">
    <text evidence="2">Lacks conserved residue(s) required for the propagation of feature annotation.</text>
</comment>
<reference evidence="6" key="2">
    <citation type="submission" date="2021-01" db="UniProtKB">
        <authorList>
            <consortium name="EnsemblMetazoa"/>
        </authorList>
    </citation>
    <scope>IDENTIFICATION</scope>
</reference>
<dbReference type="InterPro" id="IPR035914">
    <property type="entry name" value="Sperma_CUB_dom_sf"/>
</dbReference>
<dbReference type="GeneID" id="115918297"/>
<dbReference type="CDD" id="cd00054">
    <property type="entry name" value="EGF_CA"/>
    <property type="match status" value="1"/>
</dbReference>
<dbReference type="Proteomes" id="UP000007110">
    <property type="component" value="Unassembled WGS sequence"/>
</dbReference>
<dbReference type="InterPro" id="IPR002172">
    <property type="entry name" value="LDrepeatLR_classA_rpt"/>
</dbReference>
<keyword evidence="4" id="KW-0472">Membrane</keyword>
<dbReference type="InterPro" id="IPR023415">
    <property type="entry name" value="LDLR_class-A_CS"/>
</dbReference>
<evidence type="ECO:0000256" key="4">
    <source>
        <dbReference type="SAM" id="Phobius"/>
    </source>
</evidence>
<evidence type="ECO:0000256" key="1">
    <source>
        <dbReference type="ARBA" id="ARBA00023157"/>
    </source>
</evidence>
<dbReference type="InterPro" id="IPR036055">
    <property type="entry name" value="LDL_receptor-like_sf"/>
</dbReference>
<dbReference type="SMART" id="SM00192">
    <property type="entry name" value="LDLa"/>
    <property type="match status" value="1"/>
</dbReference>
<dbReference type="CDD" id="cd00112">
    <property type="entry name" value="LDLa"/>
    <property type="match status" value="1"/>
</dbReference>
<evidence type="ECO:0000256" key="2">
    <source>
        <dbReference type="PROSITE-ProRule" id="PRU00076"/>
    </source>
</evidence>
<dbReference type="Gene3D" id="2.60.120.290">
    <property type="entry name" value="Spermadhesin, CUB domain"/>
    <property type="match status" value="1"/>
</dbReference>
<evidence type="ECO:0000313" key="7">
    <source>
        <dbReference type="Proteomes" id="UP000007110"/>
    </source>
</evidence>
<dbReference type="SUPFAM" id="SSF57424">
    <property type="entry name" value="LDL receptor-like module"/>
    <property type="match status" value="1"/>
</dbReference>
<feature type="compositionally biased region" description="Polar residues" evidence="3">
    <location>
        <begin position="427"/>
        <end position="465"/>
    </location>
</feature>
<dbReference type="OrthoDB" id="10062576at2759"/>
<dbReference type="EnsemblMetazoa" id="XM_030972682">
    <property type="protein sequence ID" value="XP_030828542"/>
    <property type="gene ID" value="LOC115918297"/>
</dbReference>
<evidence type="ECO:0000313" key="6">
    <source>
        <dbReference type="EnsemblMetazoa" id="XP_030828542"/>
    </source>
</evidence>